<gene>
    <name evidence="1" type="ORF">OnM2_000037</name>
</gene>
<evidence type="ECO:0000313" key="2">
    <source>
        <dbReference type="Proteomes" id="UP000286134"/>
    </source>
</evidence>
<protein>
    <submittedName>
        <fullName evidence="1">Uncharacterized protein</fullName>
    </submittedName>
</protein>
<dbReference type="AlphaFoldDB" id="A0A420I8H4"/>
<feature type="non-terminal residue" evidence="1">
    <location>
        <position position="169"/>
    </location>
</feature>
<reference evidence="1 2" key="1">
    <citation type="journal article" date="2018" name="BMC Genomics">
        <title>Comparative genome analyses reveal sequence features reflecting distinct modes of host-adaptation between dicot and monocot powdery mildew.</title>
        <authorList>
            <person name="Wu Y."/>
            <person name="Ma X."/>
            <person name="Pan Z."/>
            <person name="Kale S.D."/>
            <person name="Song Y."/>
            <person name="King H."/>
            <person name="Zhang Q."/>
            <person name="Presley C."/>
            <person name="Deng X."/>
            <person name="Wei C.I."/>
            <person name="Xiao S."/>
        </authorList>
    </citation>
    <scope>NUCLEOTIDE SEQUENCE [LARGE SCALE GENOMIC DNA]</scope>
    <source>
        <strain evidence="1">UMSG2</strain>
    </source>
</reference>
<dbReference type="Proteomes" id="UP000286134">
    <property type="component" value="Unassembled WGS sequence"/>
</dbReference>
<proteinExistence type="predicted"/>
<sequence length="169" mass="18429">MHLPQSQILLYMASPLERQVSYTQYASNIASFISATDRKQVVNISPRPLGLLSKTLLLPLVPPSVHFTLIKPLPSDRLGPGATKIQSGKTTIYQAPMIPNDISSTICLLSTPFFNAGRDAVNPKGMLAYNFLNTVICTFLRVHSYSAFLDEDKSSITTFDQLVGGKLGG</sequence>
<accession>A0A420I8H4</accession>
<evidence type="ECO:0000313" key="1">
    <source>
        <dbReference type="EMBL" id="RKF65991.1"/>
    </source>
</evidence>
<dbReference type="OrthoDB" id="10460395at2759"/>
<keyword evidence="2" id="KW-1185">Reference proteome</keyword>
<dbReference type="EMBL" id="MCFK01000045">
    <property type="protein sequence ID" value="RKF65991.1"/>
    <property type="molecule type" value="Genomic_DNA"/>
</dbReference>
<comment type="caution">
    <text evidence="1">The sequence shown here is derived from an EMBL/GenBank/DDBJ whole genome shotgun (WGS) entry which is preliminary data.</text>
</comment>
<name>A0A420I8H4_9PEZI</name>
<organism evidence="1 2">
    <name type="scientific">Erysiphe neolycopersici</name>
    <dbReference type="NCBI Taxonomy" id="212602"/>
    <lineage>
        <taxon>Eukaryota</taxon>
        <taxon>Fungi</taxon>
        <taxon>Dikarya</taxon>
        <taxon>Ascomycota</taxon>
        <taxon>Pezizomycotina</taxon>
        <taxon>Leotiomycetes</taxon>
        <taxon>Erysiphales</taxon>
        <taxon>Erysiphaceae</taxon>
        <taxon>Erysiphe</taxon>
    </lineage>
</organism>